<feature type="region of interest" description="Disordered" evidence="1">
    <location>
        <begin position="1"/>
        <end position="36"/>
    </location>
</feature>
<comment type="caution">
    <text evidence="2">The sequence shown here is derived from an EMBL/GenBank/DDBJ whole genome shotgun (WGS) entry which is preliminary data.</text>
</comment>
<evidence type="ECO:0000313" key="3">
    <source>
        <dbReference type="Proteomes" id="UP001157418"/>
    </source>
</evidence>
<dbReference type="Proteomes" id="UP001157418">
    <property type="component" value="Unassembled WGS sequence"/>
</dbReference>
<proteinExistence type="predicted"/>
<accession>A0AAU9PDZ7</accession>
<reference evidence="2 3" key="1">
    <citation type="submission" date="2022-01" db="EMBL/GenBank/DDBJ databases">
        <authorList>
            <person name="Xiong W."/>
            <person name="Schranz E."/>
        </authorList>
    </citation>
    <scope>NUCLEOTIDE SEQUENCE [LARGE SCALE GENOMIC DNA]</scope>
</reference>
<sequence>MEEEEEKLEHVEISCGDSLPEVGGGSGADLRVETSDSEIGTVNINIADVVGRVDSESGYVDEGMFEQVSLDKEKIVADLDNLRTSSGGNGETSGVSIKRGTMEDDSSLAAVQVHQDSNVSSRGSGGKSPQLSEQSSARTSYDSPLYAYGDHGHSPPKPKPKPMPNVSPELLHLVDSVIMGKAESMESLKNIVSGVESFGDGEEAESIALLVVDSLLATMGGVESFEEDEDNNPPSVMLNSRAAVVSGELIPWLPWLSDTVGFMSPRTRMVRGLLAILQACTRNRAMCCSSGLLGVLLQSAEKIFLDDSSKQLKWDGTPLCSCIQYLAGHSLSVTDLNKWFSTITRTINTPWAARLMLCMERALGSKESRGPMSSFEFDGESSGLLGPGESRWPFPNGYAFATWIYIESFADTLNTATAAEPLLQQQQLNQGNHQLCLQLLQPVH</sequence>
<dbReference type="EMBL" id="CAKMRJ010005634">
    <property type="protein sequence ID" value="CAH1448037.1"/>
    <property type="molecule type" value="Genomic_DNA"/>
</dbReference>
<evidence type="ECO:0000256" key="1">
    <source>
        <dbReference type="SAM" id="MobiDB-lite"/>
    </source>
</evidence>
<gene>
    <name evidence="2" type="ORF">LVIROSA_LOCUS33606</name>
</gene>
<feature type="region of interest" description="Disordered" evidence="1">
    <location>
        <begin position="105"/>
        <end position="167"/>
    </location>
</feature>
<protein>
    <submittedName>
        <fullName evidence="2">Uncharacterized protein</fullName>
    </submittedName>
</protein>
<organism evidence="2 3">
    <name type="scientific">Lactuca virosa</name>
    <dbReference type="NCBI Taxonomy" id="75947"/>
    <lineage>
        <taxon>Eukaryota</taxon>
        <taxon>Viridiplantae</taxon>
        <taxon>Streptophyta</taxon>
        <taxon>Embryophyta</taxon>
        <taxon>Tracheophyta</taxon>
        <taxon>Spermatophyta</taxon>
        <taxon>Magnoliopsida</taxon>
        <taxon>eudicotyledons</taxon>
        <taxon>Gunneridae</taxon>
        <taxon>Pentapetalae</taxon>
        <taxon>asterids</taxon>
        <taxon>campanulids</taxon>
        <taxon>Asterales</taxon>
        <taxon>Asteraceae</taxon>
        <taxon>Cichorioideae</taxon>
        <taxon>Cichorieae</taxon>
        <taxon>Lactucinae</taxon>
        <taxon>Lactuca</taxon>
    </lineage>
</organism>
<feature type="compositionally biased region" description="Polar residues" evidence="1">
    <location>
        <begin position="114"/>
        <end position="142"/>
    </location>
</feature>
<name>A0AAU9PDZ7_9ASTR</name>
<evidence type="ECO:0000313" key="2">
    <source>
        <dbReference type="EMBL" id="CAH1448037.1"/>
    </source>
</evidence>
<dbReference type="PANTHER" id="PTHR13743">
    <property type="entry name" value="BEIGE/BEACH-RELATED"/>
    <property type="match status" value="1"/>
</dbReference>
<dbReference type="InterPro" id="IPR050865">
    <property type="entry name" value="BEACH_Domain"/>
</dbReference>
<dbReference type="PANTHER" id="PTHR13743:SF157">
    <property type="entry name" value="BEACH DOMAIN-CONTAINING PROTEIN C2"/>
    <property type="match status" value="1"/>
</dbReference>
<dbReference type="AlphaFoldDB" id="A0AAU9PDZ7"/>
<keyword evidence="3" id="KW-1185">Reference proteome</keyword>